<dbReference type="GO" id="GO:0007264">
    <property type="term" value="P:small GTPase-mediated signal transduction"/>
    <property type="evidence" value="ECO:0007669"/>
    <property type="project" value="InterPro"/>
</dbReference>
<dbReference type="SUPFAM" id="SSF51905">
    <property type="entry name" value="FAD/NAD(P)-binding domain"/>
    <property type="match status" value="1"/>
</dbReference>
<name>A0A292PLT6_9PEZI</name>
<evidence type="ECO:0000256" key="2">
    <source>
        <dbReference type="SAM" id="MobiDB-lite"/>
    </source>
</evidence>
<dbReference type="EMBL" id="LN891187">
    <property type="protein sequence ID" value="CUS07655.1"/>
    <property type="molecule type" value="Genomic_DNA"/>
</dbReference>
<dbReference type="Pfam" id="PF00996">
    <property type="entry name" value="GDI"/>
    <property type="match status" value="1"/>
</dbReference>
<reference evidence="3" key="1">
    <citation type="submission" date="2015-10" db="EMBL/GenBank/DDBJ databases">
        <authorList>
            <person name="Regsiter A."/>
            <person name="william w."/>
        </authorList>
    </citation>
    <scope>NUCLEOTIDE SEQUENCE</scope>
    <source>
        <strain evidence="3">Montdore</strain>
    </source>
</reference>
<dbReference type="GO" id="GO:0005092">
    <property type="term" value="F:GDP-dissociation inhibitor activity"/>
    <property type="evidence" value="ECO:0007669"/>
    <property type="project" value="InterPro"/>
</dbReference>
<dbReference type="AlphaFoldDB" id="A0A292PLT6"/>
<dbReference type="PANTHER" id="PTHR11787:SF4">
    <property type="entry name" value="CHM, RAB ESCORT PROTEIN 1"/>
    <property type="match status" value="1"/>
</dbReference>
<keyword evidence="4" id="KW-1185">Reference proteome</keyword>
<dbReference type="InterPro" id="IPR018203">
    <property type="entry name" value="GDP_dissociation_inhibitor"/>
</dbReference>
<dbReference type="Gene3D" id="3.50.50.60">
    <property type="entry name" value="FAD/NAD(P)-binding domain"/>
    <property type="match status" value="2"/>
</dbReference>
<dbReference type="PANTHER" id="PTHR11787">
    <property type="entry name" value="RAB GDP-DISSOCIATION INHIBITOR"/>
    <property type="match status" value="1"/>
</dbReference>
<evidence type="ECO:0000313" key="4">
    <source>
        <dbReference type="Proteomes" id="UP001412239"/>
    </source>
</evidence>
<gene>
    <name evidence="3" type="ORF">GSTUAT00008275001</name>
</gene>
<dbReference type="GO" id="GO:0005634">
    <property type="term" value="C:nucleus"/>
    <property type="evidence" value="ECO:0007669"/>
    <property type="project" value="TreeGrafter"/>
</dbReference>
<dbReference type="InterPro" id="IPR036188">
    <property type="entry name" value="FAD/NAD-bd_sf"/>
</dbReference>
<evidence type="ECO:0000313" key="3">
    <source>
        <dbReference type="EMBL" id="CUS07655.1"/>
    </source>
</evidence>
<feature type="region of interest" description="Disordered" evidence="2">
    <location>
        <begin position="179"/>
        <end position="209"/>
    </location>
</feature>
<dbReference type="GO" id="GO:0005968">
    <property type="term" value="C:Rab-protein geranylgeranyltransferase complex"/>
    <property type="evidence" value="ECO:0007669"/>
    <property type="project" value="TreeGrafter"/>
</dbReference>
<accession>A0A292PLT6</accession>
<protein>
    <recommendedName>
        <fullName evidence="5">Rab proteins geranylgeranyltransferase</fullName>
    </recommendedName>
</protein>
<proteinExistence type="inferred from homology"/>
<dbReference type="GO" id="GO:0005829">
    <property type="term" value="C:cytosol"/>
    <property type="evidence" value="ECO:0007669"/>
    <property type="project" value="TreeGrafter"/>
</dbReference>
<dbReference type="GO" id="GO:0016192">
    <property type="term" value="P:vesicle-mediated transport"/>
    <property type="evidence" value="ECO:0007669"/>
    <property type="project" value="TreeGrafter"/>
</dbReference>
<sequence>MNDFSDIPPLPLADWDVLISGTGIKQSLLAVALCRAGKTVLQLDKNSYYGGSAAAFYSLSEVDAWVAKVNSGDEVGIKNAVVVSNAGEGAGYGSGRGYTLSLAPHLVYWHSSVLEILRRADLTDGFSWHAVGSWWVCLTEEEVAVPAVATGVGGVVGLAEVGVKAAKLASAAGKKRAGWNKGRKKESVAETTPGGGEESVGERVTQGNSETTLRKVDNFREVPCTFEDVAWSKDLTDKDRGQLGEFLRFVMRYNDPTDQKCSRIFEENRQTSLRTFLSEIFPIPPFITTSISSLTLIPSAPSEITLEQALPRLAVHFSSLGKIPDVRSSAALTIAYGGSAELCQVLSRAAAIAGGINVLSRGVKSLCSNKKGDGNRKLKAQLESGETIYADWAIGEASDLAKEVKPLDGKSMSRGIYVIETQIGWLFERKYKDENITPAAAVVVVPGGDKGAPVYIIARSGVTGECPRSQCEFSNLKSIVMSLIKPGLLHAVTESSYGDMNAAIDKVLQVCSPLSEILYSLQYTAVTTSPEIGSEDGTVILDPLTQDIALQDDVLEETLRIYERIVGTREGFMDVPEEIRRMKEEMEE</sequence>
<evidence type="ECO:0008006" key="5">
    <source>
        <dbReference type="Google" id="ProtNLM"/>
    </source>
</evidence>
<dbReference type="PRINTS" id="PR00891">
    <property type="entry name" value="RABGDIREP"/>
</dbReference>
<organism evidence="3 4">
    <name type="scientific">Tuber aestivum</name>
    <name type="common">summer truffle</name>
    <dbReference type="NCBI Taxonomy" id="59557"/>
    <lineage>
        <taxon>Eukaryota</taxon>
        <taxon>Fungi</taxon>
        <taxon>Dikarya</taxon>
        <taxon>Ascomycota</taxon>
        <taxon>Pezizomycotina</taxon>
        <taxon>Pezizomycetes</taxon>
        <taxon>Pezizales</taxon>
        <taxon>Tuberaceae</taxon>
        <taxon>Tuber</taxon>
    </lineage>
</organism>
<comment type="similarity">
    <text evidence="1">Belongs to the Rab GDI family.</text>
</comment>
<dbReference type="Proteomes" id="UP001412239">
    <property type="component" value="Unassembled WGS sequence"/>
</dbReference>
<evidence type="ECO:0000256" key="1">
    <source>
        <dbReference type="ARBA" id="ARBA00005593"/>
    </source>
</evidence>